<dbReference type="PROSITE" id="PS50887">
    <property type="entry name" value="GGDEF"/>
    <property type="match status" value="1"/>
</dbReference>
<evidence type="ECO:0000256" key="2">
    <source>
        <dbReference type="SAM" id="MobiDB-lite"/>
    </source>
</evidence>
<dbReference type="PANTHER" id="PTHR45138">
    <property type="entry name" value="REGULATORY COMPONENTS OF SENSORY TRANSDUCTION SYSTEM"/>
    <property type="match status" value="1"/>
</dbReference>
<dbReference type="NCBIfam" id="TIGR00254">
    <property type="entry name" value="GGDEF"/>
    <property type="match status" value="1"/>
</dbReference>
<comment type="caution">
    <text evidence="4">The sequence shown here is derived from an EMBL/GenBank/DDBJ whole genome shotgun (WGS) entry which is preliminary data.</text>
</comment>
<dbReference type="PANTHER" id="PTHR45138:SF9">
    <property type="entry name" value="DIGUANYLATE CYCLASE DGCM-RELATED"/>
    <property type="match status" value="1"/>
</dbReference>
<reference evidence="4 5" key="1">
    <citation type="submission" date="2021-04" db="EMBL/GenBank/DDBJ databases">
        <authorList>
            <person name="Pira H."/>
            <person name="Risdian C."/>
            <person name="Wink J."/>
        </authorList>
    </citation>
    <scope>NUCLEOTIDE SEQUENCE [LARGE SCALE GENOMIC DNA]</scope>
    <source>
        <strain evidence="4 5">WHA3</strain>
    </source>
</reference>
<evidence type="ECO:0000259" key="3">
    <source>
        <dbReference type="PROSITE" id="PS50887"/>
    </source>
</evidence>
<dbReference type="CDD" id="cd01949">
    <property type="entry name" value="GGDEF"/>
    <property type="match status" value="1"/>
</dbReference>
<evidence type="ECO:0000256" key="1">
    <source>
        <dbReference type="ARBA" id="ARBA00012528"/>
    </source>
</evidence>
<protein>
    <recommendedName>
        <fullName evidence="1">diguanylate cyclase</fullName>
        <ecNumber evidence="1">2.7.7.65</ecNumber>
    </recommendedName>
</protein>
<dbReference type="InterPro" id="IPR000160">
    <property type="entry name" value="GGDEF_dom"/>
</dbReference>
<keyword evidence="5" id="KW-1185">Reference proteome</keyword>
<accession>A0ABS6SCD9</accession>
<dbReference type="SMART" id="SM00267">
    <property type="entry name" value="GGDEF"/>
    <property type="match status" value="1"/>
</dbReference>
<feature type="domain" description="GGDEF" evidence="3">
    <location>
        <begin position="200"/>
        <end position="335"/>
    </location>
</feature>
<dbReference type="Pfam" id="PF00990">
    <property type="entry name" value="GGDEF"/>
    <property type="match status" value="1"/>
</dbReference>
<dbReference type="EMBL" id="JAGSPA010000001">
    <property type="protein sequence ID" value="MBV7256079.1"/>
    <property type="molecule type" value="Genomic_DNA"/>
</dbReference>
<dbReference type="EC" id="2.7.7.65" evidence="1"/>
<dbReference type="RefSeq" id="WP_218444516.1">
    <property type="nucleotide sequence ID" value="NZ_JAGSPA010000001.1"/>
</dbReference>
<sequence length="364" mass="40032">MVRQVHLLDRIKTYMDAGGIEPTPAAYEFWWAYATRADPALTEAVDAVMRTMGRVSARAMENIRREIYGAVVDPDIHELLAKTQAQLKQMGRYVEGAEEGAKDYGRALSAGRDGMNGAGGPDKKAELLAEMINATSAMIEKTGALEKQLADSTGQISMLKKDLHVAKSESRTDALTGLNNRKAFNAYLTAQSKLAVNERKPLTMAFCDIDHFKAFNDNWGHRMGDEVLRLVGKSLMKLCHGVGYPARYGGEEFVIAMPDHDLVAAANHCEKIREFIATRDLRAKGTGKDIGQITISLGVAQFRAEETPEDLIERADAALYLAKKTGRNRICLETQLEEEDDTSDLRPNGKKTAASTSRYGDMAA</sequence>
<proteinExistence type="predicted"/>
<name>A0ABS6SCD9_9SPHN</name>
<evidence type="ECO:0000313" key="4">
    <source>
        <dbReference type="EMBL" id="MBV7256079.1"/>
    </source>
</evidence>
<evidence type="ECO:0000313" key="5">
    <source>
        <dbReference type="Proteomes" id="UP000722336"/>
    </source>
</evidence>
<dbReference type="Proteomes" id="UP000722336">
    <property type="component" value="Unassembled WGS sequence"/>
</dbReference>
<organism evidence="4 5">
    <name type="scientific">Pacificimonas pallii</name>
    <dbReference type="NCBI Taxonomy" id="2827236"/>
    <lineage>
        <taxon>Bacteria</taxon>
        <taxon>Pseudomonadati</taxon>
        <taxon>Pseudomonadota</taxon>
        <taxon>Alphaproteobacteria</taxon>
        <taxon>Sphingomonadales</taxon>
        <taxon>Sphingosinicellaceae</taxon>
        <taxon>Pacificimonas</taxon>
    </lineage>
</organism>
<feature type="region of interest" description="Disordered" evidence="2">
    <location>
        <begin position="337"/>
        <end position="364"/>
    </location>
</feature>
<dbReference type="InterPro" id="IPR050469">
    <property type="entry name" value="Diguanylate_Cyclase"/>
</dbReference>
<gene>
    <name evidence="4" type="ORF">KCG44_04690</name>
</gene>